<dbReference type="PROSITE" id="PS00420">
    <property type="entry name" value="SRCR_1"/>
    <property type="match status" value="10"/>
</dbReference>
<dbReference type="Gene3D" id="2.60.120.290">
    <property type="entry name" value="Spermadhesin, CUB domain"/>
    <property type="match status" value="1"/>
</dbReference>
<feature type="disulfide bond" evidence="16">
    <location>
        <begin position="101"/>
        <end position="162"/>
    </location>
</feature>
<organism evidence="21 22">
    <name type="scientific">Camelus ferus</name>
    <name type="common">Wild bactrian camel</name>
    <name type="synonym">Camelus bactrianus ferus</name>
    <dbReference type="NCBI Taxonomy" id="419612"/>
    <lineage>
        <taxon>Eukaryota</taxon>
        <taxon>Metazoa</taxon>
        <taxon>Chordata</taxon>
        <taxon>Craniata</taxon>
        <taxon>Vertebrata</taxon>
        <taxon>Euteleostomi</taxon>
        <taxon>Mammalia</taxon>
        <taxon>Eutheria</taxon>
        <taxon>Laurasiatheria</taxon>
        <taxon>Artiodactyla</taxon>
        <taxon>Tylopoda</taxon>
        <taxon>Camelidae</taxon>
        <taxon>Camelus</taxon>
    </lineage>
</organism>
<feature type="domain" description="SRCR" evidence="19">
    <location>
        <begin position="741"/>
        <end position="841"/>
    </location>
</feature>
<feature type="disulfide bond" evidence="16">
    <location>
        <begin position="1080"/>
        <end position="1090"/>
    </location>
</feature>
<dbReference type="GO" id="GO:0005576">
    <property type="term" value="C:extracellular region"/>
    <property type="evidence" value="ECO:0007669"/>
    <property type="project" value="UniProtKB-SubCell"/>
</dbReference>
<feature type="disulfide bond" evidence="16">
    <location>
        <begin position="402"/>
        <end position="412"/>
    </location>
</feature>
<evidence type="ECO:0000256" key="13">
    <source>
        <dbReference type="ARBA" id="ARBA00047197"/>
    </source>
</evidence>
<dbReference type="GeneID" id="102503519"/>
<evidence type="ECO:0000313" key="22">
    <source>
        <dbReference type="RefSeq" id="XP_032347946.1"/>
    </source>
</evidence>
<dbReference type="Pfam" id="PF00530">
    <property type="entry name" value="SRCR"/>
    <property type="match status" value="11"/>
</dbReference>
<comment type="caution">
    <text evidence="15">Lacks conserved residue(s) required for the propagation of feature annotation.</text>
</comment>
<evidence type="ECO:0000256" key="10">
    <source>
        <dbReference type="ARBA" id="ARBA00023157"/>
    </source>
</evidence>
<dbReference type="PROSITE" id="PS51034">
    <property type="entry name" value="ZP_2"/>
    <property type="match status" value="1"/>
</dbReference>
<feature type="disulfide bond" evidence="16">
    <location>
        <begin position="226"/>
        <end position="290"/>
    </location>
</feature>
<dbReference type="PANTHER" id="PTHR19331">
    <property type="entry name" value="SCAVENGER RECEPTOR DOMAIN-CONTAINING"/>
    <property type="match status" value="1"/>
</dbReference>
<feature type="disulfide bond" evidence="16">
    <location>
        <begin position="1404"/>
        <end position="1468"/>
    </location>
</feature>
<feature type="domain" description="SRCR" evidence="19">
    <location>
        <begin position="201"/>
        <end position="301"/>
    </location>
</feature>
<evidence type="ECO:0000256" key="17">
    <source>
        <dbReference type="SAM" id="Phobius"/>
    </source>
</evidence>
<dbReference type="SMART" id="SM00042">
    <property type="entry name" value="CUB"/>
    <property type="match status" value="1"/>
</dbReference>
<feature type="disulfide bond" evidence="16">
    <location>
        <begin position="911"/>
        <end position="972"/>
    </location>
</feature>
<accession>A0A8B8U046</accession>
<evidence type="ECO:0000259" key="19">
    <source>
        <dbReference type="PROSITE" id="PS50287"/>
    </source>
</evidence>
<feature type="disulfide bond" evidence="16">
    <location>
        <begin position="1212"/>
        <end position="1222"/>
    </location>
</feature>
<feature type="domain" description="SRCR" evidence="19">
    <location>
        <begin position="1251"/>
        <end position="1351"/>
    </location>
</feature>
<dbReference type="InterPro" id="IPR001190">
    <property type="entry name" value="SRCR"/>
</dbReference>
<evidence type="ECO:0000256" key="5">
    <source>
        <dbReference type="ARBA" id="ARBA00022525"/>
    </source>
</evidence>
<feature type="disulfide bond" evidence="16">
    <location>
        <begin position="1276"/>
        <end position="1340"/>
    </location>
</feature>
<dbReference type="InterPro" id="IPR000859">
    <property type="entry name" value="CUB_dom"/>
</dbReference>
<evidence type="ECO:0000259" key="20">
    <source>
        <dbReference type="PROSITE" id="PS51034"/>
    </source>
</evidence>
<dbReference type="SMART" id="SM00202">
    <property type="entry name" value="SR"/>
    <property type="match status" value="11"/>
</dbReference>
<feature type="disulfide bond" evidence="16">
    <location>
        <begin position="132"/>
        <end position="142"/>
    </location>
</feature>
<feature type="disulfide bond" evidence="16">
    <location>
        <begin position="1448"/>
        <end position="1458"/>
    </location>
</feature>
<feature type="disulfide bond" evidence="16">
    <location>
        <begin position="1049"/>
        <end position="1110"/>
    </location>
</feature>
<dbReference type="InterPro" id="IPR035914">
    <property type="entry name" value="Sperma_CUB_dom_sf"/>
</dbReference>
<evidence type="ECO:0000256" key="4">
    <source>
        <dbReference type="ARBA" id="ARBA00022473"/>
    </source>
</evidence>
<dbReference type="CTD" id="1755"/>
<feature type="domain" description="SRCR" evidence="19">
    <location>
        <begin position="1143"/>
        <end position="1243"/>
    </location>
</feature>
<evidence type="ECO:0000256" key="16">
    <source>
        <dbReference type="PROSITE-ProRule" id="PRU00196"/>
    </source>
</evidence>
<keyword evidence="7" id="KW-0677">Repeat</keyword>
<dbReference type="GO" id="GO:0015031">
    <property type="term" value="P:protein transport"/>
    <property type="evidence" value="ECO:0007669"/>
    <property type="project" value="UniProtKB-KW"/>
</dbReference>
<feature type="domain" description="SRCR" evidence="19">
    <location>
        <begin position="1379"/>
        <end position="1479"/>
    </location>
</feature>
<feature type="domain" description="ZP" evidence="20">
    <location>
        <begin position="1660"/>
        <end position="1908"/>
    </location>
</feature>
<comment type="similarity">
    <text evidence="2">Belongs to the DMBT1 family.</text>
</comment>
<dbReference type="InterPro" id="IPR036772">
    <property type="entry name" value="SRCR-like_dom_sf"/>
</dbReference>
<dbReference type="Gene3D" id="2.60.40.4100">
    <property type="entry name" value="Zona pellucida, ZP-C domain"/>
    <property type="match status" value="1"/>
</dbReference>
<evidence type="ECO:0000256" key="6">
    <source>
        <dbReference type="ARBA" id="ARBA00022729"/>
    </source>
</evidence>
<dbReference type="RefSeq" id="XP_032347946.1">
    <property type="nucleotide sequence ID" value="XM_032492055.1"/>
</dbReference>
<keyword evidence="17" id="KW-0812">Transmembrane</keyword>
<feature type="disulfide bond" evidence="16">
    <location>
        <begin position="641"/>
        <end position="702"/>
    </location>
</feature>
<dbReference type="SUPFAM" id="SSF49854">
    <property type="entry name" value="Spermadhesin, CUB domain"/>
    <property type="match status" value="1"/>
</dbReference>
<keyword evidence="21" id="KW-1185">Reference proteome</keyword>
<feature type="disulfide bond" evidence="16">
    <location>
        <begin position="942"/>
        <end position="952"/>
    </location>
</feature>
<reference evidence="22" key="1">
    <citation type="submission" date="2025-08" db="UniProtKB">
        <authorList>
            <consortium name="RefSeq"/>
        </authorList>
    </citation>
    <scope>IDENTIFICATION</scope>
    <source>
        <tissue evidence="22">Ear skin</tissue>
    </source>
</reference>
<sequence>MLPQVTIDLRRAQQNGDLHSHLELCLLLGQVLSTVIPTIEDTTGLAVWETQTASSGSDSGLALRLVNRGDRCQGRVEVLYQGSWGTVCDDSWDINDANVVCRQLGCGWATSAPGSAQFGQGSGPIVLDDLGCSGYETSLWSCPHRGWNSHNCRHYEDAGVICSAARPQSTLTPDWWDTTTPTHGAQPQTTAWPETESGLALRLVNGGARCQGRVEVLYRGSWGTVCDDSWDVNDANVVCRQLGCGWATSAPGSARFGQGSGPIVLDDVGCSGYETSLWSCPHRGWNSHNCGHQEDAGVICSGAQPQTTAWPEPPPVTSLPAPLPTETESGLALRLVNGGARCQGRVEVLYRGSWGTVCDDSWDINDANVVCRQLGCGWATSAPGSAQFGQGSGPIVLDDLGCSGYETSLWSCPHRGWNSHNCRHYEDAGVICSAARPQSTLTPDWWDTTTPTHGAQPQTTAWPETESGLALRLVNGGARCQGRVEVLYRGSWGTVCDDSWDVNDANVVCRQLGCGWATSAPGSARFGQGSGPIVLDDVGCSGYETSLWSCPHRGWNSHNCGHQEDAGVICSGAQPQTTAWPEPPPVTSLPAPLPTETESGLALRLVNGGARCQGRVEVLYRGSWGTVCDDSWDINDANVVCRQLGCGWATSAPGSAQFGQGSGPIVLDDLGCSGYETSLWSCPHRGWNSHNCRHYEDAGVICSAARPQSTLTPDWWDTTTPTHGAQPQTTAWPETESGLALRLVNGGARCQGRVEVLYRGSWGTVCDDSWDVNDANVVCRQLGCGWATSAPGSARFGQGSGPIVLDDVGCSGYETSLWSCPHRGWNSHNCGHQEDAGVICSGAQPQTTAWPEPPPVTSLPAPLPTETESGLALRLVNGGARCQGRVEVLYRGSWGTVCDDSWDINDANVVCRQLGCGWATSAPGSAQFGQGSGPIVLDDLGCSGYETSLWSCPHRGWNSHNCRHYEDAGVICSAARPQSTLTPDWWDTTTPTHGAQPQTTAWTETESGLALRLVNGGARCQGRVEVLYRGSWGTVCDDSWDVNDANVVCRQLGCGWATSAPGSARFGQGSGPIVLDDVGCSGYETSLWSCPHRGWNSHNCGHQEDAGVICSGAQPQTTAWPEPPPVTSLPAPLPTETESGLALRLVNGGARCQGRVEVLYRGSWGTVCDDSWDINDANVVCRQLGCGWATSAPGSARFGQGSGLIVLDDVGCSGNESSLWSCPHRGWNSHNCGHQEDAGVICSETVSGLAMRLVNGGDRCQGRVEVLYRGSWGTVCDDSWDINDANVVCSQLSCGSAVSAPGNAWFGQGSGPILLDELRCSGNETFLWSCPNSGWNTHNCGHQEDAGVICSAVQPQPTLRPDWWDTTTPTHGSDSGLALRLVNGSDRCQGRVEVLYQGSWGTVCDDSWDINDANVVCRQLGCGWATSAPGNARFGQGSGPIVLDELQCSGNETYLWSCPRNPWNTHNCRHYEDAGVICTGPQIDPTVGDVLGPSTTTTERTYSTTTPDFFHNSTQASRDTGRDDKNDVEMASLSVASPNYSCGGFLSQSSGNLHSQFYPENYPNNAKCVWDIEVENNYRITVVFTDVQLEGGCNYDYIEVFDGPYHSSPLLARVCDGARGSFTSSSNFMSIRFVSDGSITRRGFWAEYYSSPSPQNTKLLCLPNHMRASVSRGYLQSLGYSAWDLVIPNWNRNRQCQPQITSSQVTFTIPYSGCGTVEQVDNDTITYSNFLRAAVSSGVIKRKKDLHIRVSCKMLQNTWVNTVYIANDTIEVKNVQYGNFDLNVSFYTSSSFSYPVTSSPYYVDLNQNLYIQAEILHSNTSLALFVDTCVASPHPGDFTSLTYDLIRSGCVKDETYQSYHPPSPHMVRFKFSSFHFLNRFPSVYLQCKMVVCRAYDYSSRCHRGCVVRSKRDVGSYQEKVDVVLGPIQLEDAPQAEKKILDLPVAHLEEEASAKWSNHSAAISIGTFVVVVLAVAAFILGRSTRASGVQLLSAEM</sequence>
<feature type="domain" description="CUB" evidence="18">
    <location>
        <begin position="1542"/>
        <end position="1651"/>
    </location>
</feature>
<feature type="disulfide bond" evidence="16">
    <location>
        <begin position="766"/>
        <end position="830"/>
    </location>
</feature>
<keyword evidence="10 16" id="KW-1015">Disulfide bond</keyword>
<feature type="disulfide bond" evidence="16">
    <location>
        <begin position="898"/>
        <end position="962"/>
    </location>
</feature>
<feature type="disulfide bond" evidence="16">
    <location>
        <begin position="1320"/>
        <end position="1330"/>
    </location>
</feature>
<evidence type="ECO:0000256" key="3">
    <source>
        <dbReference type="ARBA" id="ARBA00022448"/>
    </source>
</evidence>
<keyword evidence="5" id="KW-0964">Secreted</keyword>
<dbReference type="InterPro" id="IPR055355">
    <property type="entry name" value="ZP-C"/>
</dbReference>
<feature type="disulfide bond" evidence="16">
    <location>
        <begin position="358"/>
        <end position="422"/>
    </location>
</feature>
<feature type="disulfide bond" evidence="16">
    <location>
        <begin position="628"/>
        <end position="692"/>
    </location>
</feature>
<evidence type="ECO:0000256" key="15">
    <source>
        <dbReference type="PROSITE-ProRule" id="PRU00059"/>
    </source>
</evidence>
<feature type="disulfide bond" evidence="16">
    <location>
        <begin position="496"/>
        <end position="560"/>
    </location>
</feature>
<dbReference type="KEGG" id="cfr:102503519"/>
<proteinExistence type="inferred from homology"/>
<dbReference type="FunFam" id="2.60.40.4100:FF:000005">
    <property type="entry name" value="Deleted in malignant brain tumors 1"/>
    <property type="match status" value="1"/>
</dbReference>
<feature type="disulfide bond" evidence="16">
    <location>
        <begin position="1417"/>
        <end position="1478"/>
    </location>
</feature>
<dbReference type="PROSITE" id="PS00682">
    <property type="entry name" value="ZP_1"/>
    <property type="match status" value="1"/>
</dbReference>
<evidence type="ECO:0000259" key="18">
    <source>
        <dbReference type="PROSITE" id="PS01180"/>
    </source>
</evidence>
<dbReference type="GO" id="GO:0030154">
    <property type="term" value="P:cell differentiation"/>
    <property type="evidence" value="ECO:0007669"/>
    <property type="project" value="UniProtKB-KW"/>
</dbReference>
<feature type="disulfide bond" evidence="16">
    <location>
        <begin position="540"/>
        <end position="550"/>
    </location>
</feature>
<dbReference type="Proteomes" id="UP000694856">
    <property type="component" value="Chromosome 11"/>
</dbReference>
<dbReference type="PROSITE" id="PS50287">
    <property type="entry name" value="SRCR_2"/>
    <property type="match status" value="11"/>
</dbReference>
<dbReference type="InterPro" id="IPR001507">
    <property type="entry name" value="ZP_dom"/>
</dbReference>
<dbReference type="Pfam" id="PF00100">
    <property type="entry name" value="Zona_pellucida"/>
    <property type="match status" value="1"/>
</dbReference>
<dbReference type="PROSITE" id="PS01180">
    <property type="entry name" value="CUB"/>
    <property type="match status" value="1"/>
</dbReference>
<comment type="subcellular location">
    <subcellularLocation>
        <location evidence="1">Secreted</location>
    </subcellularLocation>
</comment>
<feature type="disulfide bond" evidence="16">
    <location>
        <begin position="509"/>
        <end position="570"/>
    </location>
</feature>
<dbReference type="Gene3D" id="2.60.40.3210">
    <property type="entry name" value="Zona pellucida, ZP-N domain"/>
    <property type="match status" value="1"/>
</dbReference>
<dbReference type="CDD" id="cd00041">
    <property type="entry name" value="CUB"/>
    <property type="match status" value="1"/>
</dbReference>
<keyword evidence="17" id="KW-0472">Membrane</keyword>
<evidence type="ECO:0000256" key="9">
    <source>
        <dbReference type="ARBA" id="ARBA00022927"/>
    </source>
</evidence>
<keyword evidence="8" id="KW-0221">Differentiation</keyword>
<feature type="disulfide bond" evidence="16">
    <location>
        <begin position="371"/>
        <end position="432"/>
    </location>
</feature>
<keyword evidence="17" id="KW-1133">Transmembrane helix</keyword>
<keyword evidence="11" id="KW-0325">Glycoprotein</keyword>
<feature type="domain" description="SRCR" evidence="19">
    <location>
        <begin position="333"/>
        <end position="433"/>
    </location>
</feature>
<evidence type="ECO:0000256" key="11">
    <source>
        <dbReference type="ARBA" id="ARBA00023180"/>
    </source>
</evidence>
<feature type="domain" description="SRCR" evidence="19">
    <location>
        <begin position="471"/>
        <end position="571"/>
    </location>
</feature>
<dbReference type="InterPro" id="IPR017977">
    <property type="entry name" value="ZP_dom_CS"/>
</dbReference>
<protein>
    <recommendedName>
        <fullName evidence="13">Scavenger receptor cysteine-rich domain-containing protein DMBT1</fullName>
    </recommendedName>
    <alternativeName>
        <fullName evidence="14">Deleted in malignant brain tumors 1 protein</fullName>
    </alternativeName>
    <alternativeName>
        <fullName evidence="12">Hensin</fullName>
    </alternativeName>
</protein>
<evidence type="ECO:0000256" key="12">
    <source>
        <dbReference type="ARBA" id="ARBA00030560"/>
    </source>
</evidence>
<dbReference type="SMART" id="SM00241">
    <property type="entry name" value="ZP"/>
    <property type="match status" value="1"/>
</dbReference>
<feature type="disulfide bond" evidence="16">
    <location>
        <begin position="1168"/>
        <end position="1232"/>
    </location>
</feature>
<dbReference type="SUPFAM" id="SSF56487">
    <property type="entry name" value="SRCR-like"/>
    <property type="match status" value="11"/>
</dbReference>
<evidence type="ECO:0000256" key="14">
    <source>
        <dbReference type="ARBA" id="ARBA00047200"/>
    </source>
</evidence>
<dbReference type="GO" id="GO:0016020">
    <property type="term" value="C:membrane"/>
    <property type="evidence" value="ECO:0007669"/>
    <property type="project" value="InterPro"/>
</dbReference>
<dbReference type="Pfam" id="PF23344">
    <property type="entry name" value="ZP-N"/>
    <property type="match status" value="1"/>
</dbReference>
<name>A0A8B8U046_CAMFR</name>
<dbReference type="FunFam" id="3.10.250.10:FF:000003">
    <property type="entry name" value="Deleted in malignant brain tumors 1"/>
    <property type="match status" value="11"/>
</dbReference>
<feature type="disulfide bond" evidence="16">
    <location>
        <begin position="1036"/>
        <end position="1100"/>
    </location>
</feature>
<feature type="disulfide bond" evidence="16">
    <location>
        <begin position="672"/>
        <end position="682"/>
    </location>
</feature>
<feature type="disulfide bond" evidence="16">
    <location>
        <begin position="1289"/>
        <end position="1350"/>
    </location>
</feature>
<evidence type="ECO:0000256" key="8">
    <source>
        <dbReference type="ARBA" id="ARBA00022782"/>
    </source>
</evidence>
<evidence type="ECO:0000256" key="1">
    <source>
        <dbReference type="ARBA" id="ARBA00004613"/>
    </source>
</evidence>
<dbReference type="InterPro" id="IPR055356">
    <property type="entry name" value="ZP-N"/>
</dbReference>
<dbReference type="Pfam" id="PF00431">
    <property type="entry name" value="CUB"/>
    <property type="match status" value="1"/>
</dbReference>
<feature type="disulfide bond" evidence="16">
    <location>
        <begin position="810"/>
        <end position="820"/>
    </location>
</feature>
<feature type="disulfide bond" evidence="16">
    <location>
        <begin position="779"/>
        <end position="840"/>
    </location>
</feature>
<feature type="disulfide bond" evidence="16">
    <location>
        <begin position="270"/>
        <end position="280"/>
    </location>
</feature>
<feature type="disulfide bond" evidence="16">
    <location>
        <begin position="1181"/>
        <end position="1242"/>
    </location>
</feature>
<gene>
    <name evidence="22" type="primary">DMBT1</name>
</gene>
<feature type="disulfide bond" evidence="16">
    <location>
        <begin position="88"/>
        <end position="152"/>
    </location>
</feature>
<dbReference type="InterPro" id="IPR042235">
    <property type="entry name" value="ZP-C_dom"/>
</dbReference>
<dbReference type="PANTHER" id="PTHR19331:SF22">
    <property type="entry name" value="DELETED IN MALIGNANT BRAIN TUMORS 1 PROTEIN"/>
    <property type="match status" value="1"/>
</dbReference>
<feature type="domain" description="SRCR" evidence="19">
    <location>
        <begin position="603"/>
        <end position="703"/>
    </location>
</feature>
<feature type="disulfide bond" evidence="16">
    <location>
        <begin position="239"/>
        <end position="300"/>
    </location>
</feature>
<dbReference type="FunFam" id="2.60.120.290:FF:000004">
    <property type="entry name" value="Metalloendopeptidase"/>
    <property type="match status" value="1"/>
</dbReference>
<keyword evidence="6" id="KW-0732">Signal</keyword>
<evidence type="ECO:0000256" key="7">
    <source>
        <dbReference type="ARBA" id="ARBA00022737"/>
    </source>
</evidence>
<dbReference type="PRINTS" id="PR00258">
    <property type="entry name" value="SPERACTRCPTR"/>
</dbReference>
<keyword evidence="9" id="KW-0653">Protein transport</keyword>
<evidence type="ECO:0000256" key="2">
    <source>
        <dbReference type="ARBA" id="ARBA00009931"/>
    </source>
</evidence>
<keyword evidence="4" id="KW-0217">Developmental protein</keyword>
<feature type="transmembrane region" description="Helical" evidence="17">
    <location>
        <begin position="1960"/>
        <end position="1980"/>
    </location>
</feature>
<dbReference type="Gene3D" id="3.10.250.10">
    <property type="entry name" value="SRCR-like domain"/>
    <property type="match status" value="11"/>
</dbReference>
<keyword evidence="3" id="KW-0813">Transport</keyword>
<feature type="domain" description="SRCR" evidence="19">
    <location>
        <begin position="873"/>
        <end position="973"/>
    </location>
</feature>
<feature type="domain" description="SRCR" evidence="19">
    <location>
        <begin position="63"/>
        <end position="163"/>
    </location>
</feature>
<feature type="domain" description="SRCR" evidence="19">
    <location>
        <begin position="1011"/>
        <end position="1111"/>
    </location>
</feature>
<evidence type="ECO:0000313" key="21">
    <source>
        <dbReference type="Proteomes" id="UP000694856"/>
    </source>
</evidence>